<accession>A0A7S1PJF9</accession>
<dbReference type="AlphaFoldDB" id="A0A7S1PJF9"/>
<name>A0A7S1PJF9_9EUKA</name>
<sequence>MFSHLLIKSMYSTIALLTEKIHDLRLESQGSNEDKFFEWRICLGWRILLRNDWVTEYMIHSCGSSLSFFAPSVGNQITVDHETNLGNLTPQDAATHVVAQLKNQLLHADPATTPEDGTEVKILKRETFTITKQSPDASHIVQRNGFQIWVQIQYLEHTFTRRIVAFNVQDDDMIIFQQDAPHHTPIEVDFGDRIICSIEPHDSRSNGQLVLFRENIRIMLPDAKYEVKVEEDLTFRAVLTSHTGTVIEGLSMNQCEWNTDADSSPTTTTTASIPSDSSATLDKLDAQLSSYYGKVTRRVNIGAHQCVLVSYESESNLGHRYRFNDIGVVHHGEAYIITAFTKPDRFEAFQKRVFDCIRTLAFYAKTVHNDFLEYYNIQYGVRIKVPRFMTVFEDLSGDDSSFVVFKSENFVTTLSKTHLSHQVNSIEDLRQKIIFDIGQSFSSMEQVDIKQTRVITLGSDAQGASITAFQVTHVSMDHVNQARITYLNTYALLPDKQTVFRIQSSASKQSVQVETLRMFLNMHRSFNTIAPKMGSPQNCSTSAKATKSPHSARSSPAGPEGGSALIPS</sequence>
<reference evidence="2" key="1">
    <citation type="submission" date="2021-01" db="EMBL/GenBank/DDBJ databases">
        <authorList>
            <person name="Corre E."/>
            <person name="Pelletier E."/>
            <person name="Niang G."/>
            <person name="Scheremetjew M."/>
            <person name="Finn R."/>
            <person name="Kale V."/>
            <person name="Holt S."/>
            <person name="Cochrane G."/>
            <person name="Meng A."/>
            <person name="Brown T."/>
            <person name="Cohen L."/>
        </authorList>
    </citation>
    <scope>NUCLEOTIDE SEQUENCE</scope>
    <source>
        <strain evidence="2">WS</strain>
    </source>
</reference>
<organism evidence="2">
    <name type="scientific">Percolomonas cosmopolitus</name>
    <dbReference type="NCBI Taxonomy" id="63605"/>
    <lineage>
        <taxon>Eukaryota</taxon>
        <taxon>Discoba</taxon>
        <taxon>Heterolobosea</taxon>
        <taxon>Tetramitia</taxon>
        <taxon>Eutetramitia</taxon>
        <taxon>Percolomonadidae</taxon>
        <taxon>Percolomonas</taxon>
    </lineage>
</organism>
<protein>
    <submittedName>
        <fullName evidence="2">Uncharacterized protein</fullName>
    </submittedName>
</protein>
<dbReference type="EMBL" id="HBGD01007717">
    <property type="protein sequence ID" value="CAD9083172.1"/>
    <property type="molecule type" value="Transcribed_RNA"/>
</dbReference>
<feature type="compositionally biased region" description="Polar residues" evidence="1">
    <location>
        <begin position="535"/>
        <end position="554"/>
    </location>
</feature>
<evidence type="ECO:0000313" key="2">
    <source>
        <dbReference type="EMBL" id="CAD9083172.1"/>
    </source>
</evidence>
<proteinExistence type="predicted"/>
<feature type="region of interest" description="Disordered" evidence="1">
    <location>
        <begin position="530"/>
        <end position="568"/>
    </location>
</feature>
<evidence type="ECO:0000256" key="1">
    <source>
        <dbReference type="SAM" id="MobiDB-lite"/>
    </source>
</evidence>
<gene>
    <name evidence="2" type="ORF">PCOS0759_LOCUS6414</name>
</gene>